<dbReference type="Gene3D" id="3.80.10.10">
    <property type="entry name" value="Ribonuclease Inhibitor"/>
    <property type="match status" value="1"/>
</dbReference>
<protein>
    <submittedName>
        <fullName evidence="1">Uncharacterized protein</fullName>
    </submittedName>
</protein>
<evidence type="ECO:0000313" key="1">
    <source>
        <dbReference type="EMBL" id="CAD7664025.1"/>
    </source>
</evidence>
<sequence>ALFGTAICRSISIICPEQELINPCSCDYESKTYTKLLRIQCLGDEELDLIRVFKNLSEALEGMGKELDEFYLNNTRITELPQNVFSDIKFAFIRIEEASRLTRIHRNAFNGTHNSITSLHISNT</sequence>
<gene>
    <name evidence="1" type="ORF">ONB1V03_LOCUS20583</name>
</gene>
<dbReference type="Proteomes" id="UP000728032">
    <property type="component" value="Unassembled WGS sequence"/>
</dbReference>
<organism evidence="1">
    <name type="scientific">Oppiella nova</name>
    <dbReference type="NCBI Taxonomy" id="334625"/>
    <lineage>
        <taxon>Eukaryota</taxon>
        <taxon>Metazoa</taxon>
        <taxon>Ecdysozoa</taxon>
        <taxon>Arthropoda</taxon>
        <taxon>Chelicerata</taxon>
        <taxon>Arachnida</taxon>
        <taxon>Acari</taxon>
        <taxon>Acariformes</taxon>
        <taxon>Sarcoptiformes</taxon>
        <taxon>Oribatida</taxon>
        <taxon>Brachypylina</taxon>
        <taxon>Oppioidea</taxon>
        <taxon>Oppiidae</taxon>
        <taxon>Oppiella</taxon>
    </lineage>
</organism>
<dbReference type="EMBL" id="CAJPVJ010035774">
    <property type="protein sequence ID" value="CAG2181162.1"/>
    <property type="molecule type" value="Genomic_DNA"/>
</dbReference>
<feature type="non-terminal residue" evidence="1">
    <location>
        <position position="1"/>
    </location>
</feature>
<feature type="non-terminal residue" evidence="1">
    <location>
        <position position="124"/>
    </location>
</feature>
<dbReference type="InterPro" id="IPR032675">
    <property type="entry name" value="LRR_dom_sf"/>
</dbReference>
<dbReference type="AlphaFoldDB" id="A0A7R9MPH1"/>
<dbReference type="EMBL" id="OC950599">
    <property type="protein sequence ID" value="CAD7664025.1"/>
    <property type="molecule type" value="Genomic_DNA"/>
</dbReference>
<keyword evidence="2" id="KW-1185">Reference proteome</keyword>
<reference evidence="1" key="1">
    <citation type="submission" date="2020-11" db="EMBL/GenBank/DDBJ databases">
        <authorList>
            <person name="Tran Van P."/>
        </authorList>
    </citation>
    <scope>NUCLEOTIDE SEQUENCE</scope>
</reference>
<accession>A0A7R9MPH1</accession>
<dbReference type="OrthoDB" id="6503826at2759"/>
<name>A0A7R9MPH1_9ACAR</name>
<proteinExistence type="predicted"/>
<evidence type="ECO:0000313" key="2">
    <source>
        <dbReference type="Proteomes" id="UP000728032"/>
    </source>
</evidence>